<sequence>MPYLIPDADFDLKLSLLDKNIEHTKNFIEKGVIDFHLADAVIPDGYRFVKALNKDEYRMVTTGAGQPETVYAVKLLFRNDIVINKETCTQIMVWRTLSSKHQTAASSLPRIFFKHLLKSYSIVVTDEEQTGDGKRFWKIMIDWALVTNYHVYISDGTEMDRPLTQVSSISELIEKWEAFCWGYDTEVHRHRLIVISKNALL</sequence>
<proteinExistence type="predicted"/>
<accession>A0A1Y2SMV7</accession>
<keyword evidence="2" id="KW-1185">Reference proteome</keyword>
<reference evidence="1 2" key="1">
    <citation type="submission" date="2017-01" db="EMBL/GenBank/DDBJ databases">
        <title>Deconstructing symbiosis and pathogenesis requirements using a combined genomic-metabolomic approach.</title>
        <authorList>
            <person name="Tobias N.J."/>
            <person name="Wolff H."/>
            <person name="Djahanschiri B."/>
            <person name="Ebersberger I."/>
            <person name="Bode H.B."/>
        </authorList>
    </citation>
    <scope>NUCLEOTIDE SEQUENCE [LARGE SCALE GENOMIC DNA]</scope>
    <source>
        <strain evidence="1 2">DSM 4764</strain>
    </source>
</reference>
<dbReference type="AlphaFoldDB" id="A0A1Y2SMV7"/>
<name>A0A1Y2SMV7_9GAMM</name>
<evidence type="ECO:0000313" key="1">
    <source>
        <dbReference type="EMBL" id="OTA18966.1"/>
    </source>
</evidence>
<gene>
    <name evidence="1" type="ORF">Xbed_02806</name>
</gene>
<dbReference type="Proteomes" id="UP000194204">
    <property type="component" value="Unassembled WGS sequence"/>
</dbReference>
<comment type="caution">
    <text evidence="1">The sequence shown here is derived from an EMBL/GenBank/DDBJ whole genome shotgun (WGS) entry which is preliminary data.</text>
</comment>
<protein>
    <submittedName>
        <fullName evidence="1">Phage protein</fullName>
    </submittedName>
</protein>
<dbReference type="EMBL" id="MUBK01000024">
    <property type="protein sequence ID" value="OTA18966.1"/>
    <property type="molecule type" value="Genomic_DNA"/>
</dbReference>
<evidence type="ECO:0000313" key="2">
    <source>
        <dbReference type="Proteomes" id="UP000194204"/>
    </source>
</evidence>
<organism evidence="1 2">
    <name type="scientific">Xenorhabdus beddingii</name>
    <dbReference type="NCBI Taxonomy" id="40578"/>
    <lineage>
        <taxon>Bacteria</taxon>
        <taxon>Pseudomonadati</taxon>
        <taxon>Pseudomonadota</taxon>
        <taxon>Gammaproteobacteria</taxon>
        <taxon>Enterobacterales</taxon>
        <taxon>Morganellaceae</taxon>
        <taxon>Xenorhabdus</taxon>
    </lineage>
</organism>
<dbReference type="RefSeq" id="WP_208612247.1">
    <property type="nucleotide sequence ID" value="NZ_MUBK01000024.1"/>
</dbReference>